<dbReference type="GO" id="GO:0015630">
    <property type="term" value="C:microtubule cytoskeleton"/>
    <property type="evidence" value="ECO:0007669"/>
    <property type="project" value="TreeGrafter"/>
</dbReference>
<feature type="region of interest" description="Disordered" evidence="3">
    <location>
        <begin position="1"/>
        <end position="85"/>
    </location>
</feature>
<dbReference type="EMBL" id="LT598447">
    <property type="protein sequence ID" value="SCV06047.1"/>
    <property type="molecule type" value="Genomic_DNA"/>
</dbReference>
<dbReference type="InterPro" id="IPR027417">
    <property type="entry name" value="P-loop_NTPase"/>
</dbReference>
<evidence type="ECO:0000259" key="4">
    <source>
        <dbReference type="PROSITE" id="PS50067"/>
    </source>
</evidence>
<dbReference type="GO" id="GO:0003777">
    <property type="term" value="F:microtubule motor activity"/>
    <property type="evidence" value="ECO:0007669"/>
    <property type="project" value="InterPro"/>
</dbReference>
<dbReference type="AlphaFoldDB" id="A0A1G4KNQ7"/>
<feature type="compositionally biased region" description="Polar residues" evidence="3">
    <location>
        <begin position="65"/>
        <end position="85"/>
    </location>
</feature>
<feature type="coiled-coil region" evidence="2">
    <location>
        <begin position="97"/>
        <end position="131"/>
    </location>
</feature>
<proteinExistence type="inferred from homology"/>
<keyword evidence="2" id="KW-0175">Coiled coil</keyword>
<dbReference type="InterPro" id="IPR027640">
    <property type="entry name" value="Kinesin-like_fam"/>
</dbReference>
<evidence type="ECO:0000256" key="3">
    <source>
        <dbReference type="SAM" id="MobiDB-lite"/>
    </source>
</evidence>
<dbReference type="PANTHER" id="PTHR47972">
    <property type="entry name" value="KINESIN-LIKE PROTEIN KLP-3"/>
    <property type="match status" value="1"/>
</dbReference>
<dbReference type="GO" id="GO:0005524">
    <property type="term" value="F:ATP binding"/>
    <property type="evidence" value="ECO:0007669"/>
    <property type="project" value="UniProtKB-UniRule"/>
</dbReference>
<gene>
    <name evidence="5" type="ORF">LANO_0H20934G</name>
</gene>
<keyword evidence="1" id="KW-0505">Motor protein</keyword>
<keyword evidence="1" id="KW-0067">ATP-binding</keyword>
<sequence>MDSGVPRTPTKSTRTADNSEPGSKIPSPNAPGSPKYRKRSASPKQPLVSASEHRSMVSHTKRQNNDGSTAATFGNGNPGSEGSSHMTAFYRENIRVLNELQDLMFEKKAKLDSLKDKLLDSRDQYKALMLKLETFKEEKHVKSQQLKLKVNDIKKLSDEQATRDKFLKKGHDLEVQQLRAQNTAQMNRLESGYHQKIEELRFLKIKKLEDARNELQQEIVKLKRQVANNQENLKGALHECEVQHSLKKEEGLRHHQEELNALININTKLSRESEELRDTLTNKLKVNSSKKIEELESLRVTLQGLKEKLDSSRSRNEQLEQNTNDLSSLTIKSLAKRDELKRYIITSNSELEQIGEILMKEETMRRKLNNELQELRGNIRVFCRLRPHLEKEQENLSNISIEKFNDESGTQSIVIKRDAKSHKFTFDRVFGVHESNSNVFDEIGQLIQSSLDGYNVCIFAFGQTGSGKTYTMLNPKDGIIPTTLSHIFLWVDKLKGIGWSYEISGQFVEIYNENIKDLLKEHDAESDEVCDSNIKHEIRHDVEARTTLITNVTTCKFKNREMVNGILTRALRMRSTAATQANLRSSRSHSVFIIKLRGHNTTSGEQSAGILNLVDLAGSERINASQPQVDRLRETQNINKSLSCLGDVIHALGAPDAAKRHIPFRNSKLTYLLQYSLMGDSKTLMFVNVSPCLKSTAETLNSLRFAAKVNSTKMTRRD</sequence>
<evidence type="ECO:0000256" key="2">
    <source>
        <dbReference type="SAM" id="Coils"/>
    </source>
</evidence>
<feature type="binding site" evidence="1">
    <location>
        <begin position="462"/>
        <end position="469"/>
    </location>
    <ligand>
        <name>ATP</name>
        <dbReference type="ChEBI" id="CHEBI:30616"/>
    </ligand>
</feature>
<organism evidence="5 6">
    <name type="scientific">Lachancea nothofagi CBS 11611</name>
    <dbReference type="NCBI Taxonomy" id="1266666"/>
    <lineage>
        <taxon>Eukaryota</taxon>
        <taxon>Fungi</taxon>
        <taxon>Dikarya</taxon>
        <taxon>Ascomycota</taxon>
        <taxon>Saccharomycotina</taxon>
        <taxon>Saccharomycetes</taxon>
        <taxon>Saccharomycetales</taxon>
        <taxon>Saccharomycetaceae</taxon>
        <taxon>Lachancea</taxon>
    </lineage>
</organism>
<comment type="similarity">
    <text evidence="1">Belongs to the TRAFAC class myosin-kinesin ATPase superfamily. Kinesin family.</text>
</comment>
<dbReference type="PRINTS" id="PR00380">
    <property type="entry name" value="KINESINHEAVY"/>
</dbReference>
<dbReference type="Gene3D" id="3.40.850.10">
    <property type="entry name" value="Kinesin motor domain"/>
    <property type="match status" value="1"/>
</dbReference>
<name>A0A1G4KNQ7_9SACH</name>
<evidence type="ECO:0000313" key="6">
    <source>
        <dbReference type="Proteomes" id="UP000189911"/>
    </source>
</evidence>
<protein>
    <submittedName>
        <fullName evidence="5">LANO_0H20934g1_1</fullName>
    </submittedName>
</protein>
<evidence type="ECO:0000313" key="5">
    <source>
        <dbReference type="EMBL" id="SCV06047.1"/>
    </source>
</evidence>
<dbReference type="GO" id="GO:0008017">
    <property type="term" value="F:microtubule binding"/>
    <property type="evidence" value="ECO:0007669"/>
    <property type="project" value="InterPro"/>
</dbReference>
<dbReference type="OrthoDB" id="3176171at2759"/>
<dbReference type="CDD" id="cd01366">
    <property type="entry name" value="KISc_C_terminal"/>
    <property type="match status" value="1"/>
</dbReference>
<keyword evidence="1" id="KW-0547">Nucleotide-binding</keyword>
<dbReference type="PROSITE" id="PS50067">
    <property type="entry name" value="KINESIN_MOTOR_2"/>
    <property type="match status" value="1"/>
</dbReference>
<dbReference type="Proteomes" id="UP000189911">
    <property type="component" value="Chromosome H"/>
</dbReference>
<dbReference type="InterPro" id="IPR036961">
    <property type="entry name" value="Kinesin_motor_dom_sf"/>
</dbReference>
<accession>A0A1G4KNQ7</accession>
<keyword evidence="6" id="KW-1185">Reference proteome</keyword>
<feature type="coiled-coil region" evidence="2">
    <location>
        <begin position="205"/>
        <end position="329"/>
    </location>
</feature>
<feature type="domain" description="Kinesin motor" evidence="4">
    <location>
        <begin position="378"/>
        <end position="712"/>
    </location>
</feature>
<reference evidence="6" key="1">
    <citation type="submission" date="2016-03" db="EMBL/GenBank/DDBJ databases">
        <authorList>
            <person name="Devillers Hugo."/>
        </authorList>
    </citation>
    <scope>NUCLEOTIDE SEQUENCE [LARGE SCALE GENOMIC DNA]</scope>
</reference>
<dbReference type="SMART" id="SM00129">
    <property type="entry name" value="KISc"/>
    <property type="match status" value="1"/>
</dbReference>
<dbReference type="InterPro" id="IPR001752">
    <property type="entry name" value="Kinesin_motor_dom"/>
</dbReference>
<dbReference type="Pfam" id="PF00225">
    <property type="entry name" value="Kinesin"/>
    <property type="match status" value="1"/>
</dbReference>
<dbReference type="GO" id="GO:0007018">
    <property type="term" value="P:microtubule-based movement"/>
    <property type="evidence" value="ECO:0007669"/>
    <property type="project" value="InterPro"/>
</dbReference>
<dbReference type="PANTHER" id="PTHR47972:SF28">
    <property type="entry name" value="KINESIN-LIKE PROTEIN KLP-3"/>
    <property type="match status" value="1"/>
</dbReference>
<dbReference type="SUPFAM" id="SSF52540">
    <property type="entry name" value="P-loop containing nucleoside triphosphate hydrolases"/>
    <property type="match status" value="1"/>
</dbReference>
<feature type="compositionally biased region" description="Polar residues" evidence="3">
    <location>
        <begin position="9"/>
        <end position="21"/>
    </location>
</feature>
<evidence type="ECO:0000256" key="1">
    <source>
        <dbReference type="PROSITE-ProRule" id="PRU00283"/>
    </source>
</evidence>